<dbReference type="OrthoDB" id="4726615at2"/>
<proteinExistence type="predicted"/>
<evidence type="ECO:0000256" key="1">
    <source>
        <dbReference type="SAM" id="MobiDB-lite"/>
    </source>
</evidence>
<sequence length="196" mass="21252">MTERPRSATDPRQRSGGADQPSWVGSDAARHNAHRVRVGTLSDRRCEEKIRAGEVGRVAWNSAHGPQLFPVSYAWCDDLIVFRTSPTGILSELTRRTSVVFEIDELQMDGHTGWSVLARGQAGAIASPAQLTRLWTVDGVDPWAPGLRNLFIGIAVDQLTGRVFAPQRPAFTPALTDDVHPVGTVRAGHAPSSLSP</sequence>
<reference evidence="2 3" key="1">
    <citation type="submission" date="2018-10" db="EMBL/GenBank/DDBJ databases">
        <title>Sequencing the genomes of 1000 actinobacteria strains.</title>
        <authorList>
            <person name="Klenk H.-P."/>
        </authorList>
    </citation>
    <scope>NUCLEOTIDE SEQUENCE [LARGE SCALE GENOMIC DNA]</scope>
    <source>
        <strain evidence="2 3">DSM 44267</strain>
    </source>
</reference>
<dbReference type="Gene3D" id="2.30.110.10">
    <property type="entry name" value="Electron Transport, Fmn-binding Protein, Chain A"/>
    <property type="match status" value="1"/>
</dbReference>
<dbReference type="AlphaFoldDB" id="A0A495XZ47"/>
<evidence type="ECO:0000313" key="3">
    <source>
        <dbReference type="Proteomes" id="UP000278440"/>
    </source>
</evidence>
<organism evidence="2 3">
    <name type="scientific">Terracoccus luteus</name>
    <dbReference type="NCBI Taxonomy" id="53356"/>
    <lineage>
        <taxon>Bacteria</taxon>
        <taxon>Bacillati</taxon>
        <taxon>Actinomycetota</taxon>
        <taxon>Actinomycetes</taxon>
        <taxon>Micrococcales</taxon>
        <taxon>Intrasporangiaceae</taxon>
        <taxon>Terracoccus</taxon>
    </lineage>
</organism>
<evidence type="ECO:0000313" key="2">
    <source>
        <dbReference type="EMBL" id="RKT79577.1"/>
    </source>
</evidence>
<dbReference type="InterPro" id="IPR024747">
    <property type="entry name" value="Pyridox_Oxase-rel"/>
</dbReference>
<feature type="compositionally biased region" description="Basic and acidic residues" evidence="1">
    <location>
        <begin position="1"/>
        <end position="13"/>
    </location>
</feature>
<dbReference type="Proteomes" id="UP000278440">
    <property type="component" value="Unassembled WGS sequence"/>
</dbReference>
<comment type="caution">
    <text evidence="2">The sequence shown here is derived from an EMBL/GenBank/DDBJ whole genome shotgun (WGS) entry which is preliminary data.</text>
</comment>
<name>A0A495XZ47_9MICO</name>
<dbReference type="InterPro" id="IPR012349">
    <property type="entry name" value="Split_barrel_FMN-bd"/>
</dbReference>
<dbReference type="RefSeq" id="WP_147431611.1">
    <property type="nucleotide sequence ID" value="NZ_RBXT01000001.1"/>
</dbReference>
<dbReference type="Pfam" id="PF12900">
    <property type="entry name" value="Pyridox_ox_2"/>
    <property type="match status" value="1"/>
</dbReference>
<dbReference type="EMBL" id="RBXT01000001">
    <property type="protein sequence ID" value="RKT79577.1"/>
    <property type="molecule type" value="Genomic_DNA"/>
</dbReference>
<keyword evidence="3" id="KW-1185">Reference proteome</keyword>
<gene>
    <name evidence="2" type="ORF">DFJ68_3050</name>
</gene>
<accession>A0A495XZ47</accession>
<protein>
    <submittedName>
        <fullName evidence="2">Nitroimidazol reductase NimA-like FMN-containing flavoprotein (Pyridoxamine 5'-phosphate oxidase superfamily)</fullName>
    </submittedName>
</protein>
<dbReference type="SUPFAM" id="SSF50475">
    <property type="entry name" value="FMN-binding split barrel"/>
    <property type="match status" value="1"/>
</dbReference>
<feature type="region of interest" description="Disordered" evidence="1">
    <location>
        <begin position="1"/>
        <end position="29"/>
    </location>
</feature>